<dbReference type="GO" id="GO:0030170">
    <property type="term" value="F:pyridoxal phosphate binding"/>
    <property type="evidence" value="ECO:0007669"/>
    <property type="project" value="InterPro"/>
</dbReference>
<feature type="region of interest" description="Disordered" evidence="3">
    <location>
        <begin position="1"/>
        <end position="94"/>
    </location>
</feature>
<dbReference type="Gene3D" id="2.40.33.20">
    <property type="entry name" value="PK beta-barrel domain-like"/>
    <property type="match status" value="1"/>
</dbReference>
<dbReference type="InterPro" id="IPR011037">
    <property type="entry name" value="Pyrv_Knase-like_insert_dom_sf"/>
</dbReference>
<dbReference type="CDD" id="cd00207">
    <property type="entry name" value="fer2"/>
    <property type="match status" value="1"/>
</dbReference>
<keyword evidence="2" id="KW-0411">Iron-sulfur</keyword>
<dbReference type="AlphaFoldDB" id="A0A1J9S1T8"/>
<dbReference type="Gene3D" id="3.10.20.30">
    <property type="match status" value="1"/>
</dbReference>
<dbReference type="GO" id="GO:0016491">
    <property type="term" value="F:oxidoreductase activity"/>
    <property type="evidence" value="ECO:0007669"/>
    <property type="project" value="InterPro"/>
</dbReference>
<reference evidence="7 8" key="1">
    <citation type="submission" date="2016-10" db="EMBL/GenBank/DDBJ databases">
        <title>Proteomics and genomics reveal pathogen-plant mechanisms compatible with a hemibiotrophic lifestyle of Diplodia corticola.</title>
        <authorList>
            <person name="Fernandes I."/>
            <person name="De Jonge R."/>
            <person name="Van De Peer Y."/>
            <person name="Devreese B."/>
            <person name="Alves A."/>
            <person name="Esteves A.C."/>
        </authorList>
    </citation>
    <scope>NUCLEOTIDE SEQUENCE [LARGE SCALE GENOMIC DNA]</scope>
    <source>
        <strain evidence="7 8">CBS 112549</strain>
    </source>
</reference>
<evidence type="ECO:0000256" key="3">
    <source>
        <dbReference type="SAM" id="MobiDB-lite"/>
    </source>
</evidence>
<dbReference type="PRINTS" id="PR00409">
    <property type="entry name" value="PHDIOXRDTASE"/>
</dbReference>
<name>A0A1J9S1T8_9PEZI</name>
<dbReference type="Pfam" id="PF03473">
    <property type="entry name" value="MOSC"/>
    <property type="match status" value="1"/>
</dbReference>
<evidence type="ECO:0000259" key="4">
    <source>
        <dbReference type="PROSITE" id="PS51085"/>
    </source>
</evidence>
<sequence>MGSLTDIMNTDDSTPPTTIPNDKEDDNNNNNNNNNSNTMNPHHHQPSSLPSSPPTWPTTSTTTLTQIRTGKVRTVPGTSIPSAIAKRPHRRPTPVRVSALGLAGDEQAFHKHGGPDKAVLQYCPAHYRAWRAELAGKLLRGNGNEDEGEDESDEHASALALFRPGGFGENFVAEEGDGMDEGSVCVGDVVEVGGGSEGGGGEGREGGGGRGGNGATQTLLLQVSLPRAPCYKLNHRFRVDGMARLAQETGRTGWYYRVLREGEVRVGDRMRLVERPCPRWSVRRVQEILHADKKNEGAVRELAGLEELGEEFRALFRNRLRKGFGDMGAENEEGRLWGSEKERLEVWRRFRVTAKRRETAAVASFVFEALEPAEGEEPPPPPPPPRMVKPGSHVRIKLRELVRSYSVVGGTSDCLEIGVALDDSSRGGSRYLHDRVSVGDCLELSGVNESFPLHAQAQKHVLIAGGIGITAFIPAARTLASQCIPWELHLCVRSEDDVPFRRYLEPLGKHLVVYSKADDNRLNVRKLVASQTAGTHVYCCGPERMMDAVTEAAESLNFPKENVHFEAFTANLTGDPFSVGLTKSGRCLDVPANDTLLDVLRESGFDVPSSCEVGNCATCVVKLVSGRVDHRGTALQEDEKRGNMLSCVSRGVAKIEIEL</sequence>
<dbReference type="Proteomes" id="UP000183809">
    <property type="component" value="Unassembled WGS sequence"/>
</dbReference>
<dbReference type="InterPro" id="IPR005163">
    <property type="entry name" value="Tri_helical_YiiM-like"/>
</dbReference>
<dbReference type="InterPro" id="IPR012675">
    <property type="entry name" value="Beta-grasp_dom_sf"/>
</dbReference>
<dbReference type="SUPFAM" id="SSF63380">
    <property type="entry name" value="Riboflavin synthase domain-like"/>
    <property type="match status" value="1"/>
</dbReference>
<dbReference type="PROSITE" id="PS51340">
    <property type="entry name" value="MOSC"/>
    <property type="match status" value="1"/>
</dbReference>
<dbReference type="OrthoDB" id="5390at2759"/>
<feature type="domain" description="MOSC" evidence="5">
    <location>
        <begin position="89"/>
        <end position="273"/>
    </location>
</feature>
<dbReference type="STRING" id="236234.A0A1J9S1T8"/>
<evidence type="ECO:0000313" key="8">
    <source>
        <dbReference type="Proteomes" id="UP000183809"/>
    </source>
</evidence>
<comment type="caution">
    <text evidence="7">The sequence shown here is derived from an EMBL/GenBank/DDBJ whole genome shotgun (WGS) entry which is preliminary data.</text>
</comment>
<dbReference type="SUPFAM" id="SSF52343">
    <property type="entry name" value="Ferredoxin reductase-like, C-terminal NADP-linked domain"/>
    <property type="match status" value="1"/>
</dbReference>
<dbReference type="CDD" id="cd06185">
    <property type="entry name" value="PDR_like"/>
    <property type="match status" value="1"/>
</dbReference>
<evidence type="ECO:0000259" key="6">
    <source>
        <dbReference type="PROSITE" id="PS51384"/>
    </source>
</evidence>
<dbReference type="InterPro" id="IPR036010">
    <property type="entry name" value="2Fe-2S_ferredoxin-like_sf"/>
</dbReference>
<keyword evidence="1" id="KW-0001">2Fe-2S</keyword>
<dbReference type="InterPro" id="IPR017938">
    <property type="entry name" value="Riboflavin_synthase-like_b-brl"/>
</dbReference>
<dbReference type="Gene3D" id="3.40.50.80">
    <property type="entry name" value="Nucleotide-binding domain of ferredoxin-NADP reductase (FNR) module"/>
    <property type="match status" value="1"/>
</dbReference>
<evidence type="ECO:0000256" key="2">
    <source>
        <dbReference type="ARBA" id="ARBA00023014"/>
    </source>
</evidence>
<protein>
    <submittedName>
        <fullName evidence="7">Mosc domain-containing protein</fullName>
    </submittedName>
</protein>
<keyword evidence="1" id="KW-0479">Metal-binding</keyword>
<dbReference type="InterPro" id="IPR001041">
    <property type="entry name" value="2Fe-2S_ferredoxin-type"/>
</dbReference>
<keyword evidence="8" id="KW-1185">Reference proteome</keyword>
<feature type="domain" description="2Fe-2S ferredoxin-type" evidence="4">
    <location>
        <begin position="577"/>
        <end position="659"/>
    </location>
</feature>
<gene>
    <name evidence="7" type="ORF">BKCO1_2200017</name>
</gene>
<dbReference type="InterPro" id="IPR039261">
    <property type="entry name" value="FNR_nucleotide-bd"/>
</dbReference>
<feature type="compositionally biased region" description="Polar residues" evidence="3">
    <location>
        <begin position="1"/>
        <end position="20"/>
    </location>
</feature>
<dbReference type="PROSITE" id="PS00197">
    <property type="entry name" value="2FE2S_FER_1"/>
    <property type="match status" value="1"/>
</dbReference>
<dbReference type="PANTHER" id="PTHR30212:SF2">
    <property type="entry name" value="PROTEIN YIIM"/>
    <property type="match status" value="1"/>
</dbReference>
<dbReference type="InterPro" id="IPR017927">
    <property type="entry name" value="FAD-bd_FR_type"/>
</dbReference>
<dbReference type="RefSeq" id="XP_020130803.1">
    <property type="nucleotide sequence ID" value="XM_020272812.1"/>
</dbReference>
<dbReference type="GO" id="GO:0051537">
    <property type="term" value="F:2 iron, 2 sulfur cluster binding"/>
    <property type="evidence" value="ECO:0007669"/>
    <property type="project" value="UniProtKB-KW"/>
</dbReference>
<feature type="region of interest" description="Disordered" evidence="3">
    <location>
        <begin position="194"/>
        <end position="215"/>
    </location>
</feature>
<dbReference type="GO" id="GO:0030151">
    <property type="term" value="F:molybdenum ion binding"/>
    <property type="evidence" value="ECO:0007669"/>
    <property type="project" value="InterPro"/>
</dbReference>
<dbReference type="PROSITE" id="PS51085">
    <property type="entry name" value="2FE2S_FER_2"/>
    <property type="match status" value="1"/>
</dbReference>
<evidence type="ECO:0000259" key="5">
    <source>
        <dbReference type="PROSITE" id="PS51340"/>
    </source>
</evidence>
<dbReference type="EMBL" id="MNUE01000022">
    <property type="protein sequence ID" value="OJD34543.1"/>
    <property type="molecule type" value="Genomic_DNA"/>
</dbReference>
<dbReference type="GeneID" id="31013072"/>
<dbReference type="Pfam" id="PF00111">
    <property type="entry name" value="Fer2"/>
    <property type="match status" value="1"/>
</dbReference>
<dbReference type="Gene3D" id="2.40.30.10">
    <property type="entry name" value="Translation factors"/>
    <property type="match status" value="1"/>
</dbReference>
<dbReference type="Pfam" id="PF03475">
    <property type="entry name" value="YiiM_3-alpha"/>
    <property type="match status" value="1"/>
</dbReference>
<evidence type="ECO:0000256" key="1">
    <source>
        <dbReference type="ARBA" id="ARBA00022714"/>
    </source>
</evidence>
<accession>A0A1J9S1T8</accession>
<dbReference type="PROSITE" id="PS51384">
    <property type="entry name" value="FAD_FR"/>
    <property type="match status" value="1"/>
</dbReference>
<dbReference type="PANTHER" id="PTHR30212">
    <property type="entry name" value="PROTEIN YIIM"/>
    <property type="match status" value="1"/>
</dbReference>
<evidence type="ECO:0000313" key="7">
    <source>
        <dbReference type="EMBL" id="OJD34543.1"/>
    </source>
</evidence>
<dbReference type="InterPro" id="IPR006058">
    <property type="entry name" value="2Fe2S_fd_BS"/>
</dbReference>
<dbReference type="InterPro" id="IPR005302">
    <property type="entry name" value="MoCF_Sase_C"/>
</dbReference>
<proteinExistence type="predicted"/>
<feature type="domain" description="FAD-binding FR-type" evidence="6">
    <location>
        <begin position="345"/>
        <end position="454"/>
    </location>
</feature>
<dbReference type="SUPFAM" id="SSF54292">
    <property type="entry name" value="2Fe-2S ferredoxin-like"/>
    <property type="match status" value="1"/>
</dbReference>
<dbReference type="InterPro" id="IPR052353">
    <property type="entry name" value="Benzoxazolinone_Detox_Enz"/>
</dbReference>
<feature type="compositionally biased region" description="Low complexity" evidence="3">
    <location>
        <begin position="28"/>
        <end position="37"/>
    </location>
</feature>
<keyword evidence="1" id="KW-0408">Iron</keyword>
<dbReference type="SUPFAM" id="SSF50800">
    <property type="entry name" value="PK beta-barrel domain-like"/>
    <property type="match status" value="1"/>
</dbReference>
<organism evidence="7 8">
    <name type="scientific">Diplodia corticola</name>
    <dbReference type="NCBI Taxonomy" id="236234"/>
    <lineage>
        <taxon>Eukaryota</taxon>
        <taxon>Fungi</taxon>
        <taxon>Dikarya</taxon>
        <taxon>Ascomycota</taxon>
        <taxon>Pezizomycotina</taxon>
        <taxon>Dothideomycetes</taxon>
        <taxon>Dothideomycetes incertae sedis</taxon>
        <taxon>Botryosphaeriales</taxon>
        <taxon>Botryosphaeriaceae</taxon>
        <taxon>Diplodia</taxon>
    </lineage>
</organism>